<keyword evidence="2" id="KW-0677">Repeat</keyword>
<comment type="caution">
    <text evidence="6">The sequence shown here is derived from an EMBL/GenBank/DDBJ whole genome shotgun (WGS) entry which is preliminary data.</text>
</comment>
<dbReference type="SUPFAM" id="SSF48403">
    <property type="entry name" value="Ankyrin repeat"/>
    <property type="match status" value="1"/>
</dbReference>
<evidence type="ECO:0000313" key="6">
    <source>
        <dbReference type="EMBL" id="KAJ7717682.1"/>
    </source>
</evidence>
<feature type="region of interest" description="Disordered" evidence="5">
    <location>
        <begin position="552"/>
        <end position="586"/>
    </location>
</feature>
<gene>
    <name evidence="6" type="ORF">B0H16DRAFT_436568</name>
</gene>
<keyword evidence="7" id="KW-1185">Reference proteome</keyword>
<keyword evidence="3 4" id="KW-0040">ANK repeat</keyword>
<accession>A0AAD7HDD7</accession>
<evidence type="ECO:0000256" key="5">
    <source>
        <dbReference type="SAM" id="MobiDB-lite"/>
    </source>
</evidence>
<reference evidence="6" key="1">
    <citation type="submission" date="2023-03" db="EMBL/GenBank/DDBJ databases">
        <title>Massive genome expansion in bonnet fungi (Mycena s.s.) driven by repeated elements and novel gene families across ecological guilds.</title>
        <authorList>
            <consortium name="Lawrence Berkeley National Laboratory"/>
            <person name="Harder C.B."/>
            <person name="Miyauchi S."/>
            <person name="Viragh M."/>
            <person name="Kuo A."/>
            <person name="Thoen E."/>
            <person name="Andreopoulos B."/>
            <person name="Lu D."/>
            <person name="Skrede I."/>
            <person name="Drula E."/>
            <person name="Henrissat B."/>
            <person name="Morin E."/>
            <person name="Kohler A."/>
            <person name="Barry K."/>
            <person name="LaButti K."/>
            <person name="Morin E."/>
            <person name="Salamov A."/>
            <person name="Lipzen A."/>
            <person name="Mereny Z."/>
            <person name="Hegedus B."/>
            <person name="Baldrian P."/>
            <person name="Stursova M."/>
            <person name="Weitz H."/>
            <person name="Taylor A."/>
            <person name="Grigoriev I.V."/>
            <person name="Nagy L.G."/>
            <person name="Martin F."/>
            <person name="Kauserud H."/>
        </authorList>
    </citation>
    <scope>NUCLEOTIDE SEQUENCE</scope>
    <source>
        <strain evidence="6">CBHHK182m</strain>
    </source>
</reference>
<dbReference type="PANTHER" id="PTHR24161:SF85">
    <property type="entry name" value="PALMITOYLTRANSFERASE HIP14"/>
    <property type="match status" value="1"/>
</dbReference>
<dbReference type="EC" id="2.3.1.225" evidence="1"/>
<evidence type="ECO:0000256" key="4">
    <source>
        <dbReference type="PROSITE-ProRule" id="PRU00023"/>
    </source>
</evidence>
<dbReference type="PANTHER" id="PTHR24161">
    <property type="entry name" value="ANK_REP_REGION DOMAIN-CONTAINING PROTEIN-RELATED"/>
    <property type="match status" value="1"/>
</dbReference>
<dbReference type="AlphaFoldDB" id="A0AAD7HDD7"/>
<dbReference type="Pfam" id="PF12796">
    <property type="entry name" value="Ank_2"/>
    <property type="match status" value="1"/>
</dbReference>
<dbReference type="Pfam" id="PF13637">
    <property type="entry name" value="Ank_4"/>
    <property type="match status" value="1"/>
</dbReference>
<evidence type="ECO:0000256" key="1">
    <source>
        <dbReference type="ARBA" id="ARBA00012210"/>
    </source>
</evidence>
<dbReference type="InterPro" id="IPR036770">
    <property type="entry name" value="Ankyrin_rpt-contain_sf"/>
</dbReference>
<name>A0AAD7HDD7_9AGAR</name>
<dbReference type="PROSITE" id="PS50297">
    <property type="entry name" value="ANK_REP_REGION"/>
    <property type="match status" value="1"/>
</dbReference>
<evidence type="ECO:0000313" key="7">
    <source>
        <dbReference type="Proteomes" id="UP001215598"/>
    </source>
</evidence>
<dbReference type="PROSITE" id="PS50088">
    <property type="entry name" value="ANK_REPEAT"/>
    <property type="match status" value="1"/>
</dbReference>
<organism evidence="6 7">
    <name type="scientific">Mycena metata</name>
    <dbReference type="NCBI Taxonomy" id="1033252"/>
    <lineage>
        <taxon>Eukaryota</taxon>
        <taxon>Fungi</taxon>
        <taxon>Dikarya</taxon>
        <taxon>Basidiomycota</taxon>
        <taxon>Agaricomycotina</taxon>
        <taxon>Agaricomycetes</taxon>
        <taxon>Agaricomycetidae</taxon>
        <taxon>Agaricales</taxon>
        <taxon>Marasmiineae</taxon>
        <taxon>Mycenaceae</taxon>
        <taxon>Mycena</taxon>
    </lineage>
</organism>
<sequence>MPRRAQPSFDHHGLHQAALTGDEDGVRRALRSGASVNDLDSAGRTAIMCALAGENWQDADASNASFTTLDVVRTLLGDSQMSLFTLNAPQMAYRGVTPLGMAAWLNMSGAVRVLLEESSEYVSVDGIDVHGATPLMYAARDGRLEVVQILLRHGARPDLGDGNHRTSVQFGLPYPQLVWLCETALRRHRCLESQSPDRNRIAADSEHLIHIASSALSPSRIFAPPPLSVFSGESSSRLTATLIQSVLSSDVATLHSLLFERATPPSQSQSVVLVNLPDTNGWSAIHYCASVEYPSISIVDALYCAGAVTSLFTAEEHWTPLHCFAQSLRRLPHARPDLRISLYQFINHLVHDLRTPLAARDKQDETCIHIAAERGTCIEVLALLLDCDTSGTVRELRNARGLTALEVCKPEFRAAFGEQLEDLRSGSSLSSHTIRPSASLTSLVSLISSTLPARDADEASLLDNLDISTSTEQLLANLRLTSPSENHNATPFHLNFLDNLIREAADITAIVSTHYRTMTNEATKDVQILRRNVDKMQVTLERACRDVEEAMRSRGLAPIPSRRRVNRESEDSQTTAVDADDPSSPLDDKLVPWPQWQEGNMSAERIVLVPSPSVEELNAGNHPVQTEEEARITAVESTKPLKRVSGTTKLKAWMKRKLDLSLVGLPTTDQPVSAPQKLEVILEQVDDAATVAVEAPRSPIVDLDLSADAWIDGLLRTSHASLQAAGRDLDRIRECITSAEHFIALVDRCATRAERVAKRALKKREATIAKLRLTSNAKLGDDFFVAPGQLSTKSSIASLSSMYSARSSISLAATQAENEDEDTRIVRRLLSRKINTGTNGAQEQLEKGANWLRTVKEVVRGAKKRAYI</sequence>
<dbReference type="EMBL" id="JARKIB010000274">
    <property type="protein sequence ID" value="KAJ7717682.1"/>
    <property type="molecule type" value="Genomic_DNA"/>
</dbReference>
<dbReference type="Proteomes" id="UP001215598">
    <property type="component" value="Unassembled WGS sequence"/>
</dbReference>
<protein>
    <recommendedName>
        <fullName evidence="1">protein S-acyltransferase</fullName>
        <ecNumber evidence="1">2.3.1.225</ecNumber>
    </recommendedName>
</protein>
<dbReference type="SMART" id="SM00248">
    <property type="entry name" value="ANK"/>
    <property type="match status" value="5"/>
</dbReference>
<evidence type="ECO:0000256" key="3">
    <source>
        <dbReference type="ARBA" id="ARBA00023043"/>
    </source>
</evidence>
<feature type="repeat" description="ANK" evidence="4">
    <location>
        <begin position="130"/>
        <end position="162"/>
    </location>
</feature>
<dbReference type="Gene3D" id="1.25.40.20">
    <property type="entry name" value="Ankyrin repeat-containing domain"/>
    <property type="match status" value="2"/>
</dbReference>
<dbReference type="GO" id="GO:0019706">
    <property type="term" value="F:protein-cysteine S-palmitoyltransferase activity"/>
    <property type="evidence" value="ECO:0007669"/>
    <property type="project" value="UniProtKB-EC"/>
</dbReference>
<evidence type="ECO:0000256" key="2">
    <source>
        <dbReference type="ARBA" id="ARBA00022737"/>
    </source>
</evidence>
<proteinExistence type="predicted"/>
<dbReference type="InterPro" id="IPR002110">
    <property type="entry name" value="Ankyrin_rpt"/>
</dbReference>